<organism evidence="2 3">
    <name type="scientific">Candidatus Doudnabacteria bacterium CG10_big_fil_rev_8_21_14_0_10_41_10</name>
    <dbReference type="NCBI Taxonomy" id="1974551"/>
    <lineage>
        <taxon>Bacteria</taxon>
        <taxon>Candidatus Doudnaibacteriota</taxon>
    </lineage>
</organism>
<dbReference type="Proteomes" id="UP000230557">
    <property type="component" value="Unassembled WGS sequence"/>
</dbReference>
<reference evidence="3" key="1">
    <citation type="submission" date="2017-09" db="EMBL/GenBank/DDBJ databases">
        <title>Depth-based differentiation of microbial function through sediment-hosted aquifers and enrichment of novel symbionts in the deep terrestrial subsurface.</title>
        <authorList>
            <person name="Probst A.J."/>
            <person name="Ladd B."/>
            <person name="Jarett J.K."/>
            <person name="Geller-Mcgrath D.E."/>
            <person name="Sieber C.M.K."/>
            <person name="Emerson J.B."/>
            <person name="Anantharaman K."/>
            <person name="Thomas B.C."/>
            <person name="Malmstrom R."/>
            <person name="Stieglmeier M."/>
            <person name="Klingl A."/>
            <person name="Woyke T."/>
            <person name="Ryan C.M."/>
            <person name="Banfield J.F."/>
        </authorList>
    </citation>
    <scope>NUCLEOTIDE SEQUENCE [LARGE SCALE GENOMIC DNA]</scope>
</reference>
<gene>
    <name evidence="2" type="ORF">COT91_03470</name>
</gene>
<dbReference type="EMBL" id="PFAJ01000046">
    <property type="protein sequence ID" value="PIR97051.1"/>
    <property type="molecule type" value="Genomic_DNA"/>
</dbReference>
<protein>
    <submittedName>
        <fullName evidence="2">Uncharacterized protein</fullName>
    </submittedName>
</protein>
<dbReference type="AlphaFoldDB" id="A0A2H0VDA2"/>
<evidence type="ECO:0000313" key="2">
    <source>
        <dbReference type="EMBL" id="PIR97051.1"/>
    </source>
</evidence>
<evidence type="ECO:0000313" key="3">
    <source>
        <dbReference type="Proteomes" id="UP000230557"/>
    </source>
</evidence>
<sequence length="299" mass="33658">MKKSVILVAGLIFGLVFIVFQFGLGLVEKTDDNGVLISGKQEQVEEENQSPSEAVFLPMSQDISVSPEVSSPGEDIVVPKKELDPPANENPPVEDPDIESKYFLHKNITATVFWIGEPQGAGSSEDNAVSAWDDEWQKSYGGYDDPYNRNGYFPQGFTPKENPFYLDLPYNDFNDDGERKANAYDVVTWASEKQWTEDESMMKNRWVKLFKNGSVCYGQIEDTGPYEYNDYNYVFGTSIPKNKLANNAGLDVSPALRDCLQFEGLNNDENQVDWQFVEIGDVPAGPWKQIVTASQINWK</sequence>
<name>A0A2H0VDA2_9BACT</name>
<feature type="region of interest" description="Disordered" evidence="1">
    <location>
        <begin position="65"/>
        <end position="95"/>
    </location>
</feature>
<proteinExistence type="predicted"/>
<accession>A0A2H0VDA2</accession>
<comment type="caution">
    <text evidence="2">The sequence shown here is derived from an EMBL/GenBank/DDBJ whole genome shotgun (WGS) entry which is preliminary data.</text>
</comment>
<evidence type="ECO:0000256" key="1">
    <source>
        <dbReference type="SAM" id="MobiDB-lite"/>
    </source>
</evidence>